<dbReference type="AlphaFoldDB" id="A0A8J6E1V3"/>
<organism evidence="2 3">
    <name type="scientific">Carpediemonas membranifera</name>
    <dbReference type="NCBI Taxonomy" id="201153"/>
    <lineage>
        <taxon>Eukaryota</taxon>
        <taxon>Metamonada</taxon>
        <taxon>Carpediemonas-like organisms</taxon>
        <taxon>Carpediemonas</taxon>
    </lineage>
</organism>
<sequence>MVEESQREAAKAQENGRTAPAPRFGLVKGDTEVEEEEEPDELEINTTDDQPDPVMESLAYFEAMSTMPKKRPLEEEAKFIRRVQAIVHSTTDTKMLKRLSPLLSSRRRALMMKDEDYTPATIHYFQNMVSKALAEKGTVPESYLESLELKAKIKGKKKASGPDNSGGGDGPRRGNSRKGNLNPN</sequence>
<gene>
    <name evidence="2" type="ORF">J8273_1877</name>
</gene>
<comment type="caution">
    <text evidence="2">The sequence shown here is derived from an EMBL/GenBank/DDBJ whole genome shotgun (WGS) entry which is preliminary data.</text>
</comment>
<feature type="compositionally biased region" description="Acidic residues" evidence="1">
    <location>
        <begin position="32"/>
        <end position="43"/>
    </location>
</feature>
<evidence type="ECO:0000256" key="1">
    <source>
        <dbReference type="SAM" id="MobiDB-lite"/>
    </source>
</evidence>
<name>A0A8J6E1V3_9EUKA</name>
<dbReference type="EMBL" id="JAHDYR010000005">
    <property type="protein sequence ID" value="KAG9396834.1"/>
    <property type="molecule type" value="Genomic_DNA"/>
</dbReference>
<feature type="region of interest" description="Disordered" evidence="1">
    <location>
        <begin position="153"/>
        <end position="184"/>
    </location>
</feature>
<feature type="region of interest" description="Disordered" evidence="1">
    <location>
        <begin position="1"/>
        <end position="52"/>
    </location>
</feature>
<reference evidence="2" key="1">
    <citation type="submission" date="2021-05" db="EMBL/GenBank/DDBJ databases">
        <title>A free-living protist that lacks canonical eukaryotic 1 DNA replication and segregation systems.</title>
        <authorList>
            <person name="Salas-Leiva D.E."/>
            <person name="Tromer E.C."/>
            <person name="Curtis B.A."/>
            <person name="Jerlstrom-Hultqvist J."/>
            <person name="Kolisko M."/>
            <person name="Yi Z."/>
            <person name="Salas-Leiva J.S."/>
            <person name="Gallot-Lavallee L."/>
            <person name="Kops G.J.P.L."/>
            <person name="Archibald J.M."/>
            <person name="Simpson A.G.B."/>
            <person name="Roger A.J."/>
        </authorList>
    </citation>
    <scope>NUCLEOTIDE SEQUENCE</scope>
    <source>
        <strain evidence="2">BICM</strain>
    </source>
</reference>
<feature type="compositionally biased region" description="Basic and acidic residues" evidence="1">
    <location>
        <begin position="1"/>
        <end position="11"/>
    </location>
</feature>
<evidence type="ECO:0000313" key="3">
    <source>
        <dbReference type="Proteomes" id="UP000717585"/>
    </source>
</evidence>
<accession>A0A8J6E1V3</accession>
<dbReference type="Proteomes" id="UP000717585">
    <property type="component" value="Unassembled WGS sequence"/>
</dbReference>
<evidence type="ECO:0000313" key="2">
    <source>
        <dbReference type="EMBL" id="KAG9396834.1"/>
    </source>
</evidence>
<proteinExistence type="predicted"/>
<keyword evidence="3" id="KW-1185">Reference proteome</keyword>
<protein>
    <submittedName>
        <fullName evidence="2">Uncharacterized protein</fullName>
    </submittedName>
</protein>